<keyword evidence="2 5" id="KW-0812">Transmembrane</keyword>
<dbReference type="InterPro" id="IPR052561">
    <property type="entry name" value="ComplexI_Subunit1"/>
</dbReference>
<evidence type="ECO:0000313" key="7">
    <source>
        <dbReference type="Proteomes" id="UP001060368"/>
    </source>
</evidence>
<feature type="transmembrane region" description="Helical" evidence="5">
    <location>
        <begin position="213"/>
        <end position="239"/>
    </location>
</feature>
<feature type="transmembrane region" description="Helical" evidence="5">
    <location>
        <begin position="125"/>
        <end position="149"/>
    </location>
</feature>
<dbReference type="Pfam" id="PF00146">
    <property type="entry name" value="NADHdh"/>
    <property type="match status" value="1"/>
</dbReference>
<dbReference type="EC" id="1.6.5.11" evidence="6"/>
<dbReference type="PANTHER" id="PTHR43359:SF1">
    <property type="entry name" value="FORMATE HYDROGENLYASE SUBUNIT 4-RELATED"/>
    <property type="match status" value="1"/>
</dbReference>
<feature type="transmembrane region" description="Helical" evidence="5">
    <location>
        <begin position="58"/>
        <end position="88"/>
    </location>
</feature>
<sequence length="280" mass="30436">MIEYLILATILGLLFLGIHRKVIARVQGRPGPPIWQEILHTLKFSFKKTWIPKTGSELLFTGIVLVAIGIWTAALFIVIAGQSILLLFGIYMVHKMVEHGVGLSPGSPYSKFGGVRSVISASSEIPLFGAVAMIYFFTGSLMISDLIAFQAEHGPLLLIVPPAALGLYVVILSKMPYGPFSIVQGKEIVSGYKTEHFGVWRAALDVGEGLKTFVLLFAFVVIFFGQLPILLTLLVMLIVLVSLSFVSATTPLLSPYDCVTVQILIIVFMIVFAAVLGVLL</sequence>
<dbReference type="GeneID" id="74308511"/>
<organism evidence="6 7">
    <name type="scientific">Methanoplanus endosymbiosus</name>
    <dbReference type="NCBI Taxonomy" id="33865"/>
    <lineage>
        <taxon>Archaea</taxon>
        <taxon>Methanobacteriati</taxon>
        <taxon>Methanobacteriota</taxon>
        <taxon>Stenosarchaea group</taxon>
        <taxon>Methanomicrobia</taxon>
        <taxon>Methanomicrobiales</taxon>
        <taxon>Methanomicrobiaceae</taxon>
        <taxon>Methanoplanus</taxon>
    </lineage>
</organism>
<comment type="subcellular location">
    <subcellularLocation>
        <location evidence="1">Membrane</location>
        <topology evidence="1">Multi-pass membrane protein</topology>
    </subcellularLocation>
</comment>
<accession>A0A9E7PL22</accession>
<evidence type="ECO:0000256" key="3">
    <source>
        <dbReference type="ARBA" id="ARBA00022989"/>
    </source>
</evidence>
<feature type="transmembrane region" description="Helical" evidence="5">
    <location>
        <begin position="259"/>
        <end position="279"/>
    </location>
</feature>
<proteinExistence type="predicted"/>
<dbReference type="Proteomes" id="UP001060368">
    <property type="component" value="Chromosome"/>
</dbReference>
<evidence type="ECO:0000256" key="5">
    <source>
        <dbReference type="SAM" id="Phobius"/>
    </source>
</evidence>
<dbReference type="RefSeq" id="WP_257742289.1">
    <property type="nucleotide sequence ID" value="NZ_CP096115.1"/>
</dbReference>
<evidence type="ECO:0000256" key="4">
    <source>
        <dbReference type="ARBA" id="ARBA00023136"/>
    </source>
</evidence>
<evidence type="ECO:0000313" key="6">
    <source>
        <dbReference type="EMBL" id="UUX92138.1"/>
    </source>
</evidence>
<protein>
    <submittedName>
        <fullName evidence="6">NADH-quinone oxidoreductase subunit H</fullName>
        <ecNumber evidence="6">1.6.5.11</ecNumber>
    </submittedName>
</protein>
<feature type="transmembrane region" description="Helical" evidence="5">
    <location>
        <begin position="155"/>
        <end position="172"/>
    </location>
</feature>
<dbReference type="InterPro" id="IPR001694">
    <property type="entry name" value="NADH_UbQ_OxRdtase_su1/FPO"/>
</dbReference>
<dbReference type="PANTHER" id="PTHR43359">
    <property type="entry name" value="FORMATE HYDROGENLYASE SUBUNIT 4"/>
    <property type="match status" value="1"/>
</dbReference>
<name>A0A9E7PL22_9EURY</name>
<dbReference type="KEGG" id="mend:L6E24_12375"/>
<keyword evidence="6" id="KW-0560">Oxidoreductase</keyword>
<dbReference type="GO" id="GO:0016491">
    <property type="term" value="F:oxidoreductase activity"/>
    <property type="evidence" value="ECO:0007669"/>
    <property type="project" value="UniProtKB-KW"/>
</dbReference>
<keyword evidence="4 5" id="KW-0472">Membrane</keyword>
<evidence type="ECO:0000256" key="1">
    <source>
        <dbReference type="ARBA" id="ARBA00004141"/>
    </source>
</evidence>
<dbReference type="AlphaFoldDB" id="A0A9E7PL22"/>
<gene>
    <name evidence="6" type="ORF">L6E24_12375</name>
</gene>
<evidence type="ECO:0000256" key="2">
    <source>
        <dbReference type="ARBA" id="ARBA00022692"/>
    </source>
</evidence>
<reference evidence="6" key="1">
    <citation type="submission" date="2022-04" db="EMBL/GenBank/DDBJ databases">
        <title>Complete genome of Methanoplanus endosymbiosus DSM 3599.</title>
        <authorList>
            <person name="Chen S.-C."/>
            <person name="You Y.-T."/>
            <person name="Zhou Y.-Z."/>
            <person name="Lai M.-C."/>
        </authorList>
    </citation>
    <scope>NUCLEOTIDE SEQUENCE</scope>
    <source>
        <strain evidence="6">DSM 3599</strain>
    </source>
</reference>
<dbReference type="GO" id="GO:0005886">
    <property type="term" value="C:plasma membrane"/>
    <property type="evidence" value="ECO:0007669"/>
    <property type="project" value="TreeGrafter"/>
</dbReference>
<dbReference type="EMBL" id="CP096115">
    <property type="protein sequence ID" value="UUX92138.1"/>
    <property type="molecule type" value="Genomic_DNA"/>
</dbReference>
<keyword evidence="3 5" id="KW-1133">Transmembrane helix</keyword>
<keyword evidence="7" id="KW-1185">Reference proteome</keyword>